<evidence type="ECO:0000259" key="3">
    <source>
        <dbReference type="Pfam" id="PF16344"/>
    </source>
</evidence>
<reference evidence="4 5" key="1">
    <citation type="submission" date="2014-07" db="EMBL/GenBank/DDBJ databases">
        <title>Genome of Flavobacterium reichenbachii LMG 25512.</title>
        <authorList>
            <person name="Stropko S.J."/>
            <person name="Pipes S.E."/>
            <person name="Newman J.D."/>
        </authorList>
    </citation>
    <scope>NUCLEOTIDE SEQUENCE [LARGE SCALE GENOMIC DNA]</scope>
    <source>
        <strain evidence="4 5">LMG 25512</strain>
    </source>
</reference>
<dbReference type="AlphaFoldDB" id="A0A085ZEU7"/>
<dbReference type="Gene3D" id="2.60.120.1440">
    <property type="match status" value="1"/>
</dbReference>
<dbReference type="InterPro" id="IPR032508">
    <property type="entry name" value="FecR_C"/>
</dbReference>
<dbReference type="EMBL" id="JPRL01000003">
    <property type="protein sequence ID" value="KFF02961.1"/>
    <property type="molecule type" value="Genomic_DNA"/>
</dbReference>
<name>A0A085ZEU7_9FLAO</name>
<accession>A0A085ZEU7</accession>
<evidence type="ECO:0000313" key="5">
    <source>
        <dbReference type="Proteomes" id="UP000028715"/>
    </source>
</evidence>
<dbReference type="Gene3D" id="3.55.50.30">
    <property type="match status" value="1"/>
</dbReference>
<protein>
    <submittedName>
        <fullName evidence="4">Iron dicitrate transport regulator FecR</fullName>
    </submittedName>
</protein>
<feature type="domain" description="FecR protein" evidence="2">
    <location>
        <begin position="104"/>
        <end position="190"/>
    </location>
</feature>
<dbReference type="RefSeq" id="WP_035689680.1">
    <property type="nucleotide sequence ID" value="NZ_JPRL01000003.1"/>
</dbReference>
<keyword evidence="1" id="KW-0812">Transmembrane</keyword>
<proteinExistence type="predicted"/>
<evidence type="ECO:0000259" key="2">
    <source>
        <dbReference type="Pfam" id="PF04773"/>
    </source>
</evidence>
<feature type="domain" description="Protein FecR C-terminal" evidence="3">
    <location>
        <begin position="230"/>
        <end position="297"/>
    </location>
</feature>
<dbReference type="InterPro" id="IPR012373">
    <property type="entry name" value="Ferrdict_sens_TM"/>
</dbReference>
<dbReference type="GO" id="GO:0016989">
    <property type="term" value="F:sigma factor antagonist activity"/>
    <property type="evidence" value="ECO:0007669"/>
    <property type="project" value="TreeGrafter"/>
</dbReference>
<dbReference type="Pfam" id="PF04773">
    <property type="entry name" value="FecR"/>
    <property type="match status" value="1"/>
</dbReference>
<dbReference type="PANTHER" id="PTHR30273">
    <property type="entry name" value="PERIPLASMIC SIGNAL SENSOR AND SIGMA FACTOR ACTIVATOR FECR-RELATED"/>
    <property type="match status" value="1"/>
</dbReference>
<keyword evidence="1" id="KW-1133">Transmembrane helix</keyword>
<dbReference type="PANTHER" id="PTHR30273:SF2">
    <property type="entry name" value="PROTEIN FECR"/>
    <property type="match status" value="1"/>
</dbReference>
<dbReference type="eggNOG" id="COG3712">
    <property type="taxonomic scope" value="Bacteria"/>
</dbReference>
<dbReference type="Pfam" id="PF16344">
    <property type="entry name" value="FecR_C"/>
    <property type="match status" value="1"/>
</dbReference>
<dbReference type="STRING" id="362418.IW19_22755"/>
<feature type="transmembrane region" description="Helical" evidence="1">
    <location>
        <begin position="74"/>
        <end position="92"/>
    </location>
</feature>
<sequence>MKKNQLLAKWLNNDLSEDELAAFEASPDFEKYKKIKFYTDHLEVDDLDEDTMLSNILKQKKAVPPKVVPLYKNWLLRIAAVFVLALGITFVYNTLAQQTETADFGEKTAFSLPDNSEVVLNSGSEINYKKWNWNDNRHLELKGEAYFRVSKGRRFEVETNLGKVSVLGTQFNVKSRKNRFDVICYEGRVKVNYNDNQILLTRGQGISFENGKQLKMTITSLKPEWMENQICFFKDNIKTILDEIERQYNIEIELNAKNTTSLFTGKLPAENLDTALQIISTTYNLRIQKVSKNKIIIDEK</sequence>
<organism evidence="4 5">
    <name type="scientific">Flavobacterium reichenbachii</name>
    <dbReference type="NCBI Taxonomy" id="362418"/>
    <lineage>
        <taxon>Bacteria</taxon>
        <taxon>Pseudomonadati</taxon>
        <taxon>Bacteroidota</taxon>
        <taxon>Flavobacteriia</taxon>
        <taxon>Flavobacteriales</taxon>
        <taxon>Flavobacteriaceae</taxon>
        <taxon>Flavobacterium</taxon>
    </lineage>
</organism>
<gene>
    <name evidence="4" type="ORF">IW19_22755</name>
</gene>
<evidence type="ECO:0000256" key="1">
    <source>
        <dbReference type="SAM" id="Phobius"/>
    </source>
</evidence>
<keyword evidence="1" id="KW-0472">Membrane</keyword>
<evidence type="ECO:0000313" key="4">
    <source>
        <dbReference type="EMBL" id="KFF02961.1"/>
    </source>
</evidence>
<dbReference type="Proteomes" id="UP000028715">
    <property type="component" value="Unassembled WGS sequence"/>
</dbReference>
<keyword evidence="5" id="KW-1185">Reference proteome</keyword>
<dbReference type="OrthoDB" id="1097347at2"/>
<dbReference type="InterPro" id="IPR006860">
    <property type="entry name" value="FecR"/>
</dbReference>
<comment type="caution">
    <text evidence="4">The sequence shown here is derived from an EMBL/GenBank/DDBJ whole genome shotgun (WGS) entry which is preliminary data.</text>
</comment>